<evidence type="ECO:0000256" key="5">
    <source>
        <dbReference type="SAM" id="Phobius"/>
    </source>
</evidence>
<dbReference type="SMART" id="SM00499">
    <property type="entry name" value="AAI"/>
    <property type="match status" value="1"/>
</dbReference>
<protein>
    <recommendedName>
        <fullName evidence="6">Bifunctional inhibitor/plant lipid transfer protein/seed storage helical domain-containing protein</fullName>
    </recommendedName>
</protein>
<dbReference type="InterPro" id="IPR036312">
    <property type="entry name" value="Bifun_inhib/LTP/seed_sf"/>
</dbReference>
<evidence type="ECO:0000256" key="4">
    <source>
        <dbReference type="ARBA" id="ARBA00023180"/>
    </source>
</evidence>
<dbReference type="Proteomes" id="UP001418222">
    <property type="component" value="Unassembled WGS sequence"/>
</dbReference>
<evidence type="ECO:0000313" key="8">
    <source>
        <dbReference type="Proteomes" id="UP001418222"/>
    </source>
</evidence>
<organism evidence="7 8">
    <name type="scientific">Platanthera zijinensis</name>
    <dbReference type="NCBI Taxonomy" id="2320716"/>
    <lineage>
        <taxon>Eukaryota</taxon>
        <taxon>Viridiplantae</taxon>
        <taxon>Streptophyta</taxon>
        <taxon>Embryophyta</taxon>
        <taxon>Tracheophyta</taxon>
        <taxon>Spermatophyta</taxon>
        <taxon>Magnoliopsida</taxon>
        <taxon>Liliopsida</taxon>
        <taxon>Asparagales</taxon>
        <taxon>Orchidaceae</taxon>
        <taxon>Orchidoideae</taxon>
        <taxon>Orchideae</taxon>
        <taxon>Orchidinae</taxon>
        <taxon>Platanthera</taxon>
    </lineage>
</organism>
<keyword evidence="5" id="KW-0812">Transmembrane</keyword>
<feature type="transmembrane region" description="Helical" evidence="5">
    <location>
        <begin position="193"/>
        <end position="212"/>
    </location>
</feature>
<evidence type="ECO:0000256" key="2">
    <source>
        <dbReference type="ARBA" id="ARBA00022729"/>
    </source>
</evidence>
<keyword evidence="8" id="KW-1185">Reference proteome</keyword>
<dbReference type="Gene3D" id="1.10.110.10">
    <property type="entry name" value="Plant lipid-transfer and hydrophobic proteins"/>
    <property type="match status" value="1"/>
</dbReference>
<dbReference type="Pfam" id="PF14368">
    <property type="entry name" value="LTP_2"/>
    <property type="match status" value="1"/>
</dbReference>
<evidence type="ECO:0000259" key="6">
    <source>
        <dbReference type="SMART" id="SM00499"/>
    </source>
</evidence>
<evidence type="ECO:0000256" key="1">
    <source>
        <dbReference type="ARBA" id="ARBA00009748"/>
    </source>
</evidence>
<keyword evidence="3" id="KW-1015">Disulfide bond</keyword>
<reference evidence="7 8" key="1">
    <citation type="journal article" date="2022" name="Nat. Plants">
        <title>Genomes of leafy and leafless Platanthera orchids illuminate the evolution of mycoheterotrophy.</title>
        <authorList>
            <person name="Li M.H."/>
            <person name="Liu K.W."/>
            <person name="Li Z."/>
            <person name="Lu H.C."/>
            <person name="Ye Q.L."/>
            <person name="Zhang D."/>
            <person name="Wang J.Y."/>
            <person name="Li Y.F."/>
            <person name="Zhong Z.M."/>
            <person name="Liu X."/>
            <person name="Yu X."/>
            <person name="Liu D.K."/>
            <person name="Tu X.D."/>
            <person name="Liu B."/>
            <person name="Hao Y."/>
            <person name="Liao X.Y."/>
            <person name="Jiang Y.T."/>
            <person name="Sun W.H."/>
            <person name="Chen J."/>
            <person name="Chen Y.Q."/>
            <person name="Ai Y."/>
            <person name="Zhai J.W."/>
            <person name="Wu S.S."/>
            <person name="Zhou Z."/>
            <person name="Hsiao Y.Y."/>
            <person name="Wu W.L."/>
            <person name="Chen Y.Y."/>
            <person name="Lin Y.F."/>
            <person name="Hsu J.L."/>
            <person name="Li C.Y."/>
            <person name="Wang Z.W."/>
            <person name="Zhao X."/>
            <person name="Zhong W.Y."/>
            <person name="Ma X.K."/>
            <person name="Ma L."/>
            <person name="Huang J."/>
            <person name="Chen G.Z."/>
            <person name="Huang M.Z."/>
            <person name="Huang L."/>
            <person name="Peng D.H."/>
            <person name="Luo Y.B."/>
            <person name="Zou S.Q."/>
            <person name="Chen S.P."/>
            <person name="Lan S."/>
            <person name="Tsai W.C."/>
            <person name="Van de Peer Y."/>
            <person name="Liu Z.J."/>
        </authorList>
    </citation>
    <scope>NUCLEOTIDE SEQUENCE [LARGE SCALE GENOMIC DNA]</scope>
    <source>
        <strain evidence="7">Lor287</strain>
    </source>
</reference>
<dbReference type="CDD" id="cd00010">
    <property type="entry name" value="AAI_LTSS"/>
    <property type="match status" value="1"/>
</dbReference>
<accession>A0AAP0FWM9</accession>
<dbReference type="AlphaFoldDB" id="A0AAP0FWM9"/>
<evidence type="ECO:0000256" key="3">
    <source>
        <dbReference type="ARBA" id="ARBA00023157"/>
    </source>
</evidence>
<keyword evidence="5" id="KW-0472">Membrane</keyword>
<dbReference type="InterPro" id="IPR016140">
    <property type="entry name" value="Bifunc_inhib/LTP/seed_store"/>
</dbReference>
<proteinExistence type="inferred from homology"/>
<keyword evidence="5" id="KW-1133">Transmembrane helix</keyword>
<comment type="caution">
    <text evidence="7">The sequence shown here is derived from an EMBL/GenBank/DDBJ whole genome shotgun (WGS) entry which is preliminary data.</text>
</comment>
<feature type="domain" description="Bifunctional inhibitor/plant lipid transfer protein/seed storage helical" evidence="6">
    <location>
        <begin position="67"/>
        <end position="148"/>
    </location>
</feature>
<keyword evidence="4" id="KW-0325">Glycoprotein</keyword>
<gene>
    <name evidence="7" type="ORF">KSP39_PZI022142</name>
</gene>
<keyword evidence="2" id="KW-0732">Signal</keyword>
<comment type="similarity">
    <text evidence="1">Belongs to the plant LTP family.</text>
</comment>
<dbReference type="EMBL" id="JBBWWQ010000019">
    <property type="protein sequence ID" value="KAK8919428.1"/>
    <property type="molecule type" value="Genomic_DNA"/>
</dbReference>
<name>A0AAP0FWM9_9ASPA</name>
<dbReference type="PANTHER" id="PTHR33044">
    <property type="entry name" value="BIFUNCTIONAL INHIBITOR/LIPID-TRANSFER PROTEIN/SEED STORAGE 2S ALBUMIN SUPERFAMILY PROTEIN-RELATED"/>
    <property type="match status" value="1"/>
</dbReference>
<sequence length="214" mass="22110">MLAASHRRVRIQASANHFRKHLLSAASRTSAMAGGKAGLCSVAFAVLLIFFFGAAAGADDGSIDQQCATEASKLTECVGYASGEEATPTSQCCGSVSEVRGKDPTCLCLVIRRAHDGGGGVSGLHLRLDRLLSLPKACALANSSVSYCPKLLNLSPSSPDYAIFTNASYANPASTVSATTNSTSTAAKTLSNFTIRLIAAAAAVAFFLVFQIRA</sequence>
<dbReference type="SUPFAM" id="SSF47699">
    <property type="entry name" value="Bifunctional inhibitor/lipid-transfer protein/seed storage 2S albumin"/>
    <property type="match status" value="1"/>
</dbReference>
<evidence type="ECO:0000313" key="7">
    <source>
        <dbReference type="EMBL" id="KAK8919428.1"/>
    </source>
</evidence>
<dbReference type="InterPro" id="IPR043325">
    <property type="entry name" value="LTSS"/>
</dbReference>